<dbReference type="Proteomes" id="UP000314294">
    <property type="component" value="Unassembled WGS sequence"/>
</dbReference>
<feature type="compositionally biased region" description="Gly residues" evidence="1">
    <location>
        <begin position="99"/>
        <end position="109"/>
    </location>
</feature>
<evidence type="ECO:0000313" key="2">
    <source>
        <dbReference type="EMBL" id="TNN49414.1"/>
    </source>
</evidence>
<comment type="caution">
    <text evidence="2">The sequence shown here is derived from an EMBL/GenBank/DDBJ whole genome shotgun (WGS) entry which is preliminary data.</text>
</comment>
<feature type="region of interest" description="Disordered" evidence="1">
    <location>
        <begin position="91"/>
        <end position="152"/>
    </location>
</feature>
<dbReference type="EMBL" id="SRLO01000657">
    <property type="protein sequence ID" value="TNN49414.1"/>
    <property type="molecule type" value="Genomic_DNA"/>
</dbReference>
<name>A0A4Z2G9B1_9TELE</name>
<organism evidence="2 3">
    <name type="scientific">Liparis tanakae</name>
    <name type="common">Tanaka's snailfish</name>
    <dbReference type="NCBI Taxonomy" id="230148"/>
    <lineage>
        <taxon>Eukaryota</taxon>
        <taxon>Metazoa</taxon>
        <taxon>Chordata</taxon>
        <taxon>Craniata</taxon>
        <taxon>Vertebrata</taxon>
        <taxon>Euteleostomi</taxon>
        <taxon>Actinopterygii</taxon>
        <taxon>Neopterygii</taxon>
        <taxon>Teleostei</taxon>
        <taxon>Neoteleostei</taxon>
        <taxon>Acanthomorphata</taxon>
        <taxon>Eupercaria</taxon>
        <taxon>Perciformes</taxon>
        <taxon>Cottioidei</taxon>
        <taxon>Cottales</taxon>
        <taxon>Liparidae</taxon>
        <taxon>Liparis</taxon>
    </lineage>
</organism>
<accession>A0A4Z2G9B1</accession>
<evidence type="ECO:0000313" key="3">
    <source>
        <dbReference type="Proteomes" id="UP000314294"/>
    </source>
</evidence>
<sequence length="152" mass="14742">MEPSFCCMKEWKGLPLQTSASGSSGPPVVTAAAVVTGTAVVSAAALGWVATGTVSAGGGAAVWATGTVSCVTGVFHVVSIRRGGLVISAAGSGRRGLKSGCGVGRGGGAVPSNASSPSSSSANVEGRGQQSQQQQRGGPHVASEGSEGRMKK</sequence>
<gene>
    <name evidence="2" type="ORF">EYF80_040369</name>
</gene>
<feature type="compositionally biased region" description="Low complexity" evidence="1">
    <location>
        <begin position="111"/>
        <end position="138"/>
    </location>
</feature>
<protein>
    <submittedName>
        <fullName evidence="2">Uncharacterized protein</fullName>
    </submittedName>
</protein>
<reference evidence="2 3" key="1">
    <citation type="submission" date="2019-03" db="EMBL/GenBank/DDBJ databases">
        <title>First draft genome of Liparis tanakae, snailfish: a comprehensive survey of snailfish specific genes.</title>
        <authorList>
            <person name="Kim W."/>
            <person name="Song I."/>
            <person name="Jeong J.-H."/>
            <person name="Kim D."/>
            <person name="Kim S."/>
            <person name="Ryu S."/>
            <person name="Song J.Y."/>
            <person name="Lee S.K."/>
        </authorList>
    </citation>
    <scope>NUCLEOTIDE SEQUENCE [LARGE SCALE GENOMIC DNA]</scope>
    <source>
        <tissue evidence="2">Muscle</tissue>
    </source>
</reference>
<proteinExistence type="predicted"/>
<dbReference type="AlphaFoldDB" id="A0A4Z2G9B1"/>
<keyword evidence="3" id="KW-1185">Reference proteome</keyword>
<evidence type="ECO:0000256" key="1">
    <source>
        <dbReference type="SAM" id="MobiDB-lite"/>
    </source>
</evidence>